<feature type="compositionally biased region" description="Low complexity" evidence="1">
    <location>
        <begin position="176"/>
        <end position="197"/>
    </location>
</feature>
<dbReference type="AlphaFoldDB" id="A0A2V1DCX4"/>
<feature type="region of interest" description="Disordered" evidence="1">
    <location>
        <begin position="309"/>
        <end position="331"/>
    </location>
</feature>
<accession>A0A2V1DCX4</accession>
<feature type="compositionally biased region" description="Basic and acidic residues" evidence="1">
    <location>
        <begin position="309"/>
        <end position="329"/>
    </location>
</feature>
<proteinExistence type="predicted"/>
<gene>
    <name evidence="2" type="ORF">DM02DRAFT_659602</name>
</gene>
<dbReference type="Proteomes" id="UP000244855">
    <property type="component" value="Unassembled WGS sequence"/>
</dbReference>
<feature type="region of interest" description="Disordered" evidence="1">
    <location>
        <begin position="1"/>
        <end position="45"/>
    </location>
</feature>
<evidence type="ECO:0000313" key="2">
    <source>
        <dbReference type="EMBL" id="PVH95996.1"/>
    </source>
</evidence>
<feature type="region of interest" description="Disordered" evidence="1">
    <location>
        <begin position="60"/>
        <end position="96"/>
    </location>
</feature>
<organism evidence="2 3">
    <name type="scientific">Periconia macrospinosa</name>
    <dbReference type="NCBI Taxonomy" id="97972"/>
    <lineage>
        <taxon>Eukaryota</taxon>
        <taxon>Fungi</taxon>
        <taxon>Dikarya</taxon>
        <taxon>Ascomycota</taxon>
        <taxon>Pezizomycotina</taxon>
        <taxon>Dothideomycetes</taxon>
        <taxon>Pleosporomycetidae</taxon>
        <taxon>Pleosporales</taxon>
        <taxon>Massarineae</taxon>
        <taxon>Periconiaceae</taxon>
        <taxon>Periconia</taxon>
    </lineage>
</organism>
<keyword evidence="3" id="KW-1185">Reference proteome</keyword>
<feature type="region of interest" description="Disordered" evidence="1">
    <location>
        <begin position="170"/>
        <end position="236"/>
    </location>
</feature>
<protein>
    <submittedName>
        <fullName evidence="2">Uncharacterized protein</fullName>
    </submittedName>
</protein>
<evidence type="ECO:0000256" key="1">
    <source>
        <dbReference type="SAM" id="MobiDB-lite"/>
    </source>
</evidence>
<sequence length="487" mass="53284">MRQHGPARSSTNNRRRRAAPRPAGASAARPSTGRPQGGLLSELLAGQRAGIDNNLDNGFDDGLNNNGEGHRGHDINAAAATSPRNSPSPELAEPSGRLLQSNATSGYYSHPIILERTGSTRFTQDASPPQSLLEEDGSPPLSLLIGSLQASPASSPETWQSFFVNLFAGRRRRRQQGTSSQNPRRSTTRNTQQNTSTGPTSSARHSHGAPINAPSHHTTRREYTPLPSFDPALDPNFLRSALSEDSEQEAPLLPHTTHEVVHPLPADDVQEMVNMRERDLRPHPQGGMAVVQPASSRATGQTVTVGFEVPREPHGSRSERSNGVEERGGGADWEVGTEEQRQFTDSQRGMNILDRGMSSWRLFRAMDTGRESPTCIHHGLSQVRFRGREALPSDGFSSPMAVGRGIFWIQISILFSHGTCSARQRIGSRRPSMGPNGTLQDNAGKGSFIKRLMRAPSERKKRKEERTMGDMEKWEGELAGRTSTLER</sequence>
<feature type="region of interest" description="Disordered" evidence="1">
    <location>
        <begin position="426"/>
        <end position="487"/>
    </location>
</feature>
<feature type="compositionally biased region" description="Basic and acidic residues" evidence="1">
    <location>
        <begin position="464"/>
        <end position="487"/>
    </location>
</feature>
<dbReference type="EMBL" id="KZ805477">
    <property type="protein sequence ID" value="PVH95996.1"/>
    <property type="molecule type" value="Genomic_DNA"/>
</dbReference>
<feature type="compositionally biased region" description="Low complexity" evidence="1">
    <location>
        <begin position="1"/>
        <end position="12"/>
    </location>
</feature>
<name>A0A2V1DCX4_9PLEO</name>
<feature type="compositionally biased region" description="Low complexity" evidence="1">
    <location>
        <begin position="20"/>
        <end position="34"/>
    </location>
</feature>
<evidence type="ECO:0000313" key="3">
    <source>
        <dbReference type="Proteomes" id="UP000244855"/>
    </source>
</evidence>
<reference evidence="2 3" key="1">
    <citation type="journal article" date="2018" name="Sci. Rep.">
        <title>Comparative genomics provides insights into the lifestyle and reveals functional heterogeneity of dark septate endophytic fungi.</title>
        <authorList>
            <person name="Knapp D.G."/>
            <person name="Nemeth J.B."/>
            <person name="Barry K."/>
            <person name="Hainaut M."/>
            <person name="Henrissat B."/>
            <person name="Johnson J."/>
            <person name="Kuo A."/>
            <person name="Lim J.H.P."/>
            <person name="Lipzen A."/>
            <person name="Nolan M."/>
            <person name="Ohm R.A."/>
            <person name="Tamas L."/>
            <person name="Grigoriev I.V."/>
            <person name="Spatafora J.W."/>
            <person name="Nagy L.G."/>
            <person name="Kovacs G.M."/>
        </authorList>
    </citation>
    <scope>NUCLEOTIDE SEQUENCE [LARGE SCALE GENOMIC DNA]</scope>
    <source>
        <strain evidence="2 3">DSE2036</strain>
    </source>
</reference>